<reference evidence="1 2" key="1">
    <citation type="journal article" date="2006" name="Appl. Environ. Microbiol.">
        <title>Sequence analysis of two cryptic plasmids from Bifidobacterium longum DJO10A and construction of a shuttle cloning vector.</title>
        <authorList>
            <person name="Lee J.H."/>
            <person name="O'Sullivan D.J."/>
        </authorList>
    </citation>
    <scope>NUCLEOTIDE SEQUENCE [LARGE SCALE GENOMIC DNA]</scope>
    <source>
        <strain evidence="1 2">DJO10A</strain>
    </source>
</reference>
<organism evidence="1 2">
    <name type="scientific">Bifidobacterium longum (strain DJO10A)</name>
    <dbReference type="NCBI Taxonomy" id="205913"/>
    <lineage>
        <taxon>Bacteria</taxon>
        <taxon>Bacillati</taxon>
        <taxon>Actinomycetota</taxon>
        <taxon>Actinomycetes</taxon>
        <taxon>Bifidobacteriales</taxon>
        <taxon>Bifidobacteriaceae</taxon>
        <taxon>Bifidobacterium</taxon>
    </lineage>
</organism>
<dbReference type="AlphaFoldDB" id="B3DSJ3"/>
<dbReference type="KEGG" id="blj:BLD_0666"/>
<dbReference type="Proteomes" id="UP000002419">
    <property type="component" value="Chromosome"/>
</dbReference>
<protein>
    <submittedName>
        <fullName evidence="1">Uncharacterized protein</fullName>
    </submittedName>
</protein>
<accession>B3DSJ3</accession>
<evidence type="ECO:0000313" key="1">
    <source>
        <dbReference type="EMBL" id="ACD98112.1"/>
    </source>
</evidence>
<dbReference type="HOGENOM" id="CLU_2731922_0_0_11"/>
<dbReference type="EMBL" id="CP000605">
    <property type="protein sequence ID" value="ACD98112.1"/>
    <property type="molecule type" value="Genomic_DNA"/>
</dbReference>
<gene>
    <name evidence="1" type="ordered locus">BLD_0666</name>
</gene>
<proteinExistence type="predicted"/>
<evidence type="ECO:0000313" key="2">
    <source>
        <dbReference type="Proteomes" id="UP000002419"/>
    </source>
</evidence>
<sequence length="71" mass="7980">MISIPVFSADVFRSVRPAPRPLYFRIAFPEQVAVRLIALIDFVEHDLGIDVADAGDARSAINIVTRRKETR</sequence>
<reference evidence="1 2" key="2">
    <citation type="journal article" date="2008" name="BMC Genomics">
        <title>Comparative genomic analysis of the gut bacterium Bifidobacterium longum reveals loci susceptible to deletion during pure culture growth.</title>
        <authorList>
            <person name="Lee J.H."/>
            <person name="Karamychev V.N."/>
            <person name="Kozyavkin S.A."/>
            <person name="Mills D."/>
            <person name="Pavlov A.R."/>
            <person name="Pavlova N.V."/>
            <person name="Polouchine N.N."/>
            <person name="Richardson P.M."/>
            <person name="Shakhova V.V."/>
            <person name="Slesarev A.I."/>
            <person name="Weimer B."/>
            <person name="O'Sullivan D.J."/>
        </authorList>
    </citation>
    <scope>NUCLEOTIDE SEQUENCE [LARGE SCALE GENOMIC DNA]</scope>
    <source>
        <strain evidence="1 2">DJO10A</strain>
    </source>
</reference>
<name>B3DSJ3_BIFLD</name>